<evidence type="ECO:0000256" key="6">
    <source>
        <dbReference type="ARBA" id="ARBA00022989"/>
    </source>
</evidence>
<evidence type="ECO:0000256" key="2">
    <source>
        <dbReference type="ARBA" id="ARBA00009749"/>
    </source>
</evidence>
<evidence type="ECO:0000256" key="8">
    <source>
        <dbReference type="PROSITE-ProRule" id="PRU00703"/>
    </source>
</evidence>
<dbReference type="SUPFAM" id="SSF161093">
    <property type="entry name" value="MgtE membrane domain-like"/>
    <property type="match status" value="1"/>
</dbReference>
<evidence type="ECO:0000256" key="5">
    <source>
        <dbReference type="ARBA" id="ARBA00022842"/>
    </source>
</evidence>
<evidence type="ECO:0000256" key="3">
    <source>
        <dbReference type="ARBA" id="ARBA00022448"/>
    </source>
</evidence>
<dbReference type="InterPro" id="IPR006667">
    <property type="entry name" value="SLC41_membr_dom"/>
</dbReference>
<evidence type="ECO:0000256" key="9">
    <source>
        <dbReference type="RuleBase" id="RU362011"/>
    </source>
</evidence>
<dbReference type="PANTHER" id="PTHR41394:SF5">
    <property type="entry name" value="SLC41A_MGTE INTEGRAL MEMBRANE DOMAIN-CONTAINING PROTEIN"/>
    <property type="match status" value="1"/>
</dbReference>
<keyword evidence="12" id="KW-1185">Reference proteome</keyword>
<feature type="domain" description="CBS" evidence="10">
    <location>
        <begin position="191"/>
        <end position="253"/>
    </location>
</feature>
<dbReference type="Pfam" id="PF01769">
    <property type="entry name" value="MgtE"/>
    <property type="match status" value="1"/>
</dbReference>
<keyword evidence="6 9" id="KW-1133">Transmembrane helix</keyword>
<name>A0A918KCD0_9GAMM</name>
<comment type="subunit">
    <text evidence="9">Homodimer.</text>
</comment>
<keyword evidence="4 9" id="KW-0812">Transmembrane</keyword>
<comment type="caution">
    <text evidence="9">Lacks conserved residue(s) required for the propagation of feature annotation.</text>
</comment>
<dbReference type="GO" id="GO:0015095">
    <property type="term" value="F:magnesium ion transmembrane transporter activity"/>
    <property type="evidence" value="ECO:0007669"/>
    <property type="project" value="UniProtKB-UniRule"/>
</dbReference>
<keyword evidence="9" id="KW-1003">Cell membrane</keyword>
<comment type="subcellular location">
    <subcellularLocation>
        <location evidence="9">Cell membrane</location>
        <topology evidence="9">Multi-pass membrane protein</topology>
    </subcellularLocation>
    <subcellularLocation>
        <location evidence="1">Membrane</location>
        <topology evidence="1">Multi-pass membrane protein</topology>
    </subcellularLocation>
</comment>
<keyword evidence="3 9" id="KW-0813">Transport</keyword>
<evidence type="ECO:0000256" key="4">
    <source>
        <dbReference type="ARBA" id="ARBA00022692"/>
    </source>
</evidence>
<comment type="caution">
    <text evidence="11">The sequence shown here is derived from an EMBL/GenBank/DDBJ whole genome shotgun (WGS) entry which is preliminary data.</text>
</comment>
<gene>
    <name evidence="11" type="ORF">GCM10007392_25570</name>
</gene>
<keyword evidence="9" id="KW-0479">Metal-binding</keyword>
<comment type="function">
    <text evidence="9">Acts as a magnesium transporter.</text>
</comment>
<dbReference type="InterPro" id="IPR046342">
    <property type="entry name" value="CBS_dom_sf"/>
</dbReference>
<dbReference type="GO" id="GO:0005886">
    <property type="term" value="C:plasma membrane"/>
    <property type="evidence" value="ECO:0007669"/>
    <property type="project" value="UniProtKB-SubCell"/>
</dbReference>
<evidence type="ECO:0000259" key="10">
    <source>
        <dbReference type="PROSITE" id="PS51371"/>
    </source>
</evidence>
<accession>A0A918KCD0</accession>
<dbReference type="SMART" id="SM00924">
    <property type="entry name" value="MgtE_N"/>
    <property type="match status" value="1"/>
</dbReference>
<dbReference type="CDD" id="cd04606">
    <property type="entry name" value="CBS_pair_Mg_transporter"/>
    <property type="match status" value="1"/>
</dbReference>
<dbReference type="NCBIfam" id="TIGR00400">
    <property type="entry name" value="mgtE"/>
    <property type="match status" value="1"/>
</dbReference>
<keyword evidence="7 9" id="KW-0472">Membrane</keyword>
<keyword evidence="5 9" id="KW-0460">Magnesium</keyword>
<comment type="similarity">
    <text evidence="2 9">Belongs to the SLC41A transporter family.</text>
</comment>
<evidence type="ECO:0000256" key="7">
    <source>
        <dbReference type="ARBA" id="ARBA00023136"/>
    </source>
</evidence>
<dbReference type="Gene3D" id="1.10.357.20">
    <property type="entry name" value="SLC41 divalent cation transporters, integral membrane domain"/>
    <property type="match status" value="1"/>
</dbReference>
<feature type="transmembrane region" description="Helical" evidence="9">
    <location>
        <begin position="416"/>
        <end position="442"/>
    </location>
</feature>
<dbReference type="InterPro" id="IPR000644">
    <property type="entry name" value="CBS_dom"/>
</dbReference>
<feature type="transmembrane region" description="Helical" evidence="9">
    <location>
        <begin position="351"/>
        <end position="371"/>
    </location>
</feature>
<feature type="transmembrane region" description="Helical" evidence="9">
    <location>
        <begin position="377"/>
        <end position="404"/>
    </location>
</feature>
<dbReference type="Pfam" id="PF00571">
    <property type="entry name" value="CBS"/>
    <property type="match status" value="2"/>
</dbReference>
<dbReference type="EMBL" id="BMXR01000006">
    <property type="protein sequence ID" value="GGX56973.1"/>
    <property type="molecule type" value="Genomic_DNA"/>
</dbReference>
<proteinExistence type="inferred from homology"/>
<dbReference type="Proteomes" id="UP000626148">
    <property type="component" value="Unassembled WGS sequence"/>
</dbReference>
<evidence type="ECO:0000256" key="1">
    <source>
        <dbReference type="ARBA" id="ARBA00004141"/>
    </source>
</evidence>
<dbReference type="RefSeq" id="WP_189609211.1">
    <property type="nucleotide sequence ID" value="NZ_BMXR01000006.1"/>
</dbReference>
<dbReference type="SUPFAM" id="SSF158791">
    <property type="entry name" value="MgtE N-terminal domain-like"/>
    <property type="match status" value="1"/>
</dbReference>
<dbReference type="InterPro" id="IPR006669">
    <property type="entry name" value="MgtE_transporter"/>
</dbReference>
<feature type="transmembrane region" description="Helical" evidence="9">
    <location>
        <begin position="279"/>
        <end position="297"/>
    </location>
</feature>
<reference evidence="11" key="1">
    <citation type="journal article" date="2014" name="Int. J. Syst. Evol. Microbiol.">
        <title>Complete genome sequence of Corynebacterium casei LMG S-19264T (=DSM 44701T), isolated from a smear-ripened cheese.</title>
        <authorList>
            <consortium name="US DOE Joint Genome Institute (JGI-PGF)"/>
            <person name="Walter F."/>
            <person name="Albersmeier A."/>
            <person name="Kalinowski J."/>
            <person name="Ruckert C."/>
        </authorList>
    </citation>
    <scope>NUCLEOTIDE SEQUENCE</scope>
    <source>
        <strain evidence="11">KCTC 22169</strain>
    </source>
</reference>
<dbReference type="SMART" id="SM00116">
    <property type="entry name" value="CBS"/>
    <property type="match status" value="2"/>
</dbReference>
<dbReference type="SUPFAM" id="SSF54631">
    <property type="entry name" value="CBS-domain pair"/>
    <property type="match status" value="1"/>
</dbReference>
<dbReference type="InterPro" id="IPR006668">
    <property type="entry name" value="Mg_transptr_MgtE_intracell_dom"/>
</dbReference>
<dbReference type="AlphaFoldDB" id="A0A918KCD0"/>
<dbReference type="PROSITE" id="PS51371">
    <property type="entry name" value="CBS"/>
    <property type="match status" value="1"/>
</dbReference>
<sequence>MTNTPLHSSKEPSAPATVLTQSYLRDYPREAARALESMPPDEAYALLATQSPPIGNRVWIELTPSMASHLLSRATDEVAVPWLRALDTGLCAALLKRFDPEQRSRLLALLTPDLSAELSDLMAYPSDSAGAMMETRVITLNSDSTVETALAQLKHFPATSRRRLYVVDSGQRLEGQVGLEALVVAAPEQTMRDIGTDTPVFVSPLDTKDEVADLLEKHRLDAIPVVDIHQRLLGVIRGPNAIDTLREDISADIQTMVGVSRDEQALSSSLFAVRKRQPWLQINLLTGFLAAAVVGLFESTIAQVTALAVLMPVAAGQSGNTGAQALAVTMRGLTLREITLRHWTRVMLKEAAAGCLNGLAVAITAALGVYVWSRNLILALVLALSLIISMTIAGMAGALVPIVLKRLGQDPAQSSSIILTTITDIAGFLSFLGIATLMLVVFSDAMT</sequence>
<protein>
    <recommendedName>
        <fullName evidence="9">Magnesium transporter MgtE</fullName>
    </recommendedName>
</protein>
<dbReference type="Gene3D" id="3.10.580.10">
    <property type="entry name" value="CBS-domain"/>
    <property type="match status" value="1"/>
</dbReference>
<reference evidence="11" key="2">
    <citation type="submission" date="2020-09" db="EMBL/GenBank/DDBJ databases">
        <authorList>
            <person name="Sun Q."/>
            <person name="Kim S."/>
        </authorList>
    </citation>
    <scope>NUCLEOTIDE SEQUENCE</scope>
    <source>
        <strain evidence="11">KCTC 22169</strain>
    </source>
</reference>
<evidence type="ECO:0000313" key="11">
    <source>
        <dbReference type="EMBL" id="GGX56973.1"/>
    </source>
</evidence>
<dbReference type="GO" id="GO:0046872">
    <property type="term" value="F:metal ion binding"/>
    <property type="evidence" value="ECO:0007669"/>
    <property type="project" value="UniProtKB-KW"/>
</dbReference>
<organism evidence="11 12">
    <name type="scientific">Saccharospirillum salsuginis</name>
    <dbReference type="NCBI Taxonomy" id="418750"/>
    <lineage>
        <taxon>Bacteria</taxon>
        <taxon>Pseudomonadati</taxon>
        <taxon>Pseudomonadota</taxon>
        <taxon>Gammaproteobacteria</taxon>
        <taxon>Oceanospirillales</taxon>
        <taxon>Saccharospirillaceae</taxon>
        <taxon>Saccharospirillum</taxon>
    </lineage>
</organism>
<dbReference type="InterPro" id="IPR036739">
    <property type="entry name" value="SLC41_membr_dom_sf"/>
</dbReference>
<keyword evidence="8" id="KW-0129">CBS domain</keyword>
<dbReference type="Pfam" id="PF03448">
    <property type="entry name" value="MgtE_N"/>
    <property type="match status" value="1"/>
</dbReference>
<evidence type="ECO:0000313" key="12">
    <source>
        <dbReference type="Proteomes" id="UP000626148"/>
    </source>
</evidence>
<dbReference type="PANTHER" id="PTHR41394">
    <property type="entry name" value="MAGNESIUM TRANSPORTER MGTE"/>
    <property type="match status" value="1"/>
</dbReference>